<dbReference type="WBParaSite" id="SSTP_0001068300.1">
    <property type="protein sequence ID" value="SSTP_0001068300.1"/>
    <property type="gene ID" value="SSTP_0001068300"/>
</dbReference>
<keyword evidence="1" id="KW-0732">Signal</keyword>
<feature type="signal peptide" evidence="1">
    <location>
        <begin position="1"/>
        <end position="20"/>
    </location>
</feature>
<feature type="chain" id="PRO_5005328557" evidence="1">
    <location>
        <begin position="21"/>
        <end position="137"/>
    </location>
</feature>
<proteinExistence type="predicted"/>
<dbReference type="WBParaSite" id="TCONS_00002120.p1">
    <property type="protein sequence ID" value="TCONS_00002120.p1"/>
    <property type="gene ID" value="XLOC_002019"/>
</dbReference>
<reference evidence="3" key="1">
    <citation type="submission" date="2015-08" db="UniProtKB">
        <authorList>
            <consortium name="WormBaseParasite"/>
        </authorList>
    </citation>
    <scope>IDENTIFICATION</scope>
</reference>
<accession>A0A0K0EMJ4</accession>
<evidence type="ECO:0000256" key="1">
    <source>
        <dbReference type="SAM" id="SignalP"/>
    </source>
</evidence>
<evidence type="ECO:0000313" key="3">
    <source>
        <dbReference type="WBParaSite" id="SSTP_0001068300.1"/>
    </source>
</evidence>
<sequence>MEYIKSLIFLLIILLPYSELKKYHRYRSKKYTLTLSIRNHNVTDAKFFRLVGVDNTVDFNLPQGKVFTHKYEINRKGYWTLFVEFPGEKYAKSPRKIISRDSHQHWIMEVYYYPGSVGFSDWHKIHDVKKRRKAHHS</sequence>
<name>A0A0K0EMJ4_STRER</name>
<protein>
    <submittedName>
        <fullName evidence="4">DUF1883 domain-containing protein</fullName>
    </submittedName>
    <submittedName>
        <fullName evidence="3">DUF4430 domain-containing protein</fullName>
    </submittedName>
</protein>
<evidence type="ECO:0000313" key="2">
    <source>
        <dbReference type="Proteomes" id="UP000035681"/>
    </source>
</evidence>
<dbReference type="AlphaFoldDB" id="A0A0K0EMJ4"/>
<dbReference type="Proteomes" id="UP000035681">
    <property type="component" value="Unplaced"/>
</dbReference>
<organism evidence="3">
    <name type="scientific">Strongyloides stercoralis</name>
    <name type="common">Threadworm</name>
    <dbReference type="NCBI Taxonomy" id="6248"/>
    <lineage>
        <taxon>Eukaryota</taxon>
        <taxon>Metazoa</taxon>
        <taxon>Ecdysozoa</taxon>
        <taxon>Nematoda</taxon>
        <taxon>Chromadorea</taxon>
        <taxon>Rhabditida</taxon>
        <taxon>Tylenchina</taxon>
        <taxon>Panagrolaimomorpha</taxon>
        <taxon>Strongyloidoidea</taxon>
        <taxon>Strongyloididae</taxon>
        <taxon>Strongyloides</taxon>
    </lineage>
</organism>
<evidence type="ECO:0000313" key="4">
    <source>
        <dbReference type="WBParaSite" id="TCONS_00002120.p1"/>
    </source>
</evidence>
<keyword evidence="2" id="KW-1185">Reference proteome</keyword>